<dbReference type="InterPro" id="IPR042076">
    <property type="entry name" value="Crisp-like_dom"/>
</dbReference>
<dbReference type="PRINTS" id="PR00838">
    <property type="entry name" value="V5ALLERGEN"/>
</dbReference>
<evidence type="ECO:0000259" key="3">
    <source>
        <dbReference type="SMART" id="SM00198"/>
    </source>
</evidence>
<protein>
    <recommendedName>
        <fullName evidence="3">SCP domain-containing protein</fullName>
    </recommendedName>
</protein>
<dbReference type="InterPro" id="IPR013871">
    <property type="entry name" value="Cysteine_rich_secretory"/>
</dbReference>
<organism evidence="4 5">
    <name type="scientific">Leptobrachium leishanense</name>
    <name type="common">Leishan spiny toad</name>
    <dbReference type="NCBI Taxonomy" id="445787"/>
    <lineage>
        <taxon>Eukaryota</taxon>
        <taxon>Metazoa</taxon>
        <taxon>Chordata</taxon>
        <taxon>Craniata</taxon>
        <taxon>Vertebrata</taxon>
        <taxon>Euteleostomi</taxon>
        <taxon>Amphibia</taxon>
        <taxon>Batrachia</taxon>
        <taxon>Anura</taxon>
        <taxon>Pelobatoidea</taxon>
        <taxon>Megophryidae</taxon>
        <taxon>Leptobrachium</taxon>
    </lineage>
</organism>
<sequence length="298" mass="33552">MQFIVCFRKMLLIAFLCLFPFLQGSVAKDEAIMPSWTYEYVNYRNKITSRIDSSRIAQPSSGRPVTISKENIEKMVNVPFSALSTNNANVRKLIVDTHNDLRRSVRPTARNMLKMVWSDAAAQTAARYASQCIAGHSHPNLRTIPNFTCGENLFLSTFKASWDDVIKSFYSEVVDFVYGYGPRLPNLETGHYTQITWATSFLVGCAVAQCSNAQYAYYYVCHYCPPGNLNKMVGNPYKSGPACGDCPSSCDNGLCTNPCPFQNWYANCRDYYYGQKCAPDLDNDCPATCRCTKNEIQQ</sequence>
<dbReference type="GO" id="GO:0005576">
    <property type="term" value="C:extracellular region"/>
    <property type="evidence" value="ECO:0007669"/>
    <property type="project" value="InterPro"/>
</dbReference>
<dbReference type="PRINTS" id="PR00837">
    <property type="entry name" value="V5TPXLIKE"/>
</dbReference>
<dbReference type="SMART" id="SM00198">
    <property type="entry name" value="SCP"/>
    <property type="match status" value="1"/>
</dbReference>
<dbReference type="Gene3D" id="3.40.33.10">
    <property type="entry name" value="CAP"/>
    <property type="match status" value="1"/>
</dbReference>
<evidence type="ECO:0000256" key="1">
    <source>
        <dbReference type="ARBA" id="ARBA00009923"/>
    </source>
</evidence>
<dbReference type="InterPro" id="IPR001283">
    <property type="entry name" value="CRISP-related"/>
</dbReference>
<proteinExistence type="inferred from homology"/>
<comment type="similarity">
    <text evidence="1">Belongs to the CRISP family.</text>
</comment>
<keyword evidence="2" id="KW-0732">Signal</keyword>
<dbReference type="AlphaFoldDB" id="A0A8C5MRV7"/>
<dbReference type="InterPro" id="IPR002413">
    <property type="entry name" value="V5_allergen-like"/>
</dbReference>
<dbReference type="Gene3D" id="1.10.10.740">
    <property type="entry name" value="Crisp domain"/>
    <property type="match status" value="1"/>
</dbReference>
<dbReference type="OrthoDB" id="737510at2759"/>
<dbReference type="Pfam" id="PF08562">
    <property type="entry name" value="Crisp"/>
    <property type="match status" value="1"/>
</dbReference>
<keyword evidence="5" id="KW-1185">Reference proteome</keyword>
<dbReference type="PANTHER" id="PTHR10334">
    <property type="entry name" value="CYSTEINE-RICH SECRETORY PROTEIN-RELATED"/>
    <property type="match status" value="1"/>
</dbReference>
<feature type="domain" description="SCP" evidence="3">
    <location>
        <begin position="89"/>
        <end position="231"/>
    </location>
</feature>
<dbReference type="InterPro" id="IPR035940">
    <property type="entry name" value="CAP_sf"/>
</dbReference>
<evidence type="ECO:0000313" key="5">
    <source>
        <dbReference type="Proteomes" id="UP000694569"/>
    </source>
</evidence>
<dbReference type="GeneTree" id="ENSGT00940000167629"/>
<dbReference type="InterPro" id="IPR018244">
    <property type="entry name" value="Allrgn_V5/Tpx1_CS"/>
</dbReference>
<reference evidence="4" key="2">
    <citation type="submission" date="2025-09" db="UniProtKB">
        <authorList>
            <consortium name="Ensembl"/>
        </authorList>
    </citation>
    <scope>IDENTIFICATION</scope>
</reference>
<dbReference type="Proteomes" id="UP000694569">
    <property type="component" value="Unplaced"/>
</dbReference>
<evidence type="ECO:0000313" key="4">
    <source>
        <dbReference type="Ensembl" id="ENSLLEP00000018750.1"/>
    </source>
</evidence>
<dbReference type="SUPFAM" id="SSF55797">
    <property type="entry name" value="PR-1-like"/>
    <property type="match status" value="1"/>
</dbReference>
<evidence type="ECO:0000256" key="2">
    <source>
        <dbReference type="SAM" id="SignalP"/>
    </source>
</evidence>
<dbReference type="Pfam" id="PF00188">
    <property type="entry name" value="CAP"/>
    <property type="match status" value="1"/>
</dbReference>
<dbReference type="FunFam" id="3.40.33.10:FF:000005">
    <property type="entry name" value="Cysteine-rich secretory protein 2"/>
    <property type="match status" value="1"/>
</dbReference>
<reference evidence="4" key="1">
    <citation type="submission" date="2025-08" db="UniProtKB">
        <authorList>
            <consortium name="Ensembl"/>
        </authorList>
    </citation>
    <scope>IDENTIFICATION</scope>
</reference>
<dbReference type="InterPro" id="IPR014044">
    <property type="entry name" value="CAP_dom"/>
</dbReference>
<dbReference type="SUPFAM" id="SSF57546">
    <property type="entry name" value="Crisp domain-like"/>
    <property type="match status" value="1"/>
</dbReference>
<feature type="chain" id="PRO_5034158997" description="SCP domain-containing protein" evidence="2">
    <location>
        <begin position="28"/>
        <end position="298"/>
    </location>
</feature>
<feature type="signal peptide" evidence="2">
    <location>
        <begin position="1"/>
        <end position="27"/>
    </location>
</feature>
<name>A0A8C5MRV7_9ANUR</name>
<dbReference type="Ensembl" id="ENSLLET00000019485.1">
    <property type="protein sequence ID" value="ENSLLEP00000018750.1"/>
    <property type="gene ID" value="ENSLLEG00000011898.1"/>
</dbReference>
<accession>A0A8C5MRV7</accession>
<dbReference type="PROSITE" id="PS01010">
    <property type="entry name" value="CRISP_2"/>
    <property type="match status" value="1"/>
</dbReference>